<comment type="similarity">
    <text evidence="1">Belongs to the ROK (NagC/XylR) family.</text>
</comment>
<dbReference type="CDD" id="cd23763">
    <property type="entry name" value="ASKHA_ATPase_ROK"/>
    <property type="match status" value="1"/>
</dbReference>
<keyword evidence="2" id="KW-0418">Kinase</keyword>
<evidence type="ECO:0000256" key="1">
    <source>
        <dbReference type="ARBA" id="ARBA00006479"/>
    </source>
</evidence>
<organism evidence="2 3">
    <name type="scientific">Sinorhizobium glycinis</name>
    <dbReference type="NCBI Taxonomy" id="1472378"/>
    <lineage>
        <taxon>Bacteria</taxon>
        <taxon>Pseudomonadati</taxon>
        <taxon>Pseudomonadota</taxon>
        <taxon>Alphaproteobacteria</taxon>
        <taxon>Hyphomicrobiales</taxon>
        <taxon>Rhizobiaceae</taxon>
        <taxon>Sinorhizobium/Ensifer group</taxon>
        <taxon>Sinorhizobium</taxon>
    </lineage>
</organism>
<comment type="caution">
    <text evidence="2">The sequence shown here is derived from an EMBL/GenBank/DDBJ whole genome shotgun (WGS) entry which is preliminary data.</text>
</comment>
<dbReference type="GO" id="GO:0016301">
    <property type="term" value="F:kinase activity"/>
    <property type="evidence" value="ECO:0007669"/>
    <property type="project" value="UniProtKB-KW"/>
</dbReference>
<keyword evidence="2" id="KW-0808">Transferase</keyword>
<protein>
    <submittedName>
        <fullName evidence="2">Glucokinase</fullName>
    </submittedName>
</protein>
<gene>
    <name evidence="2" type="ORF">AU381_17980</name>
</gene>
<dbReference type="SUPFAM" id="SSF53067">
    <property type="entry name" value="Actin-like ATPase domain"/>
    <property type="match status" value="1"/>
</dbReference>
<dbReference type="STRING" id="1472378.AU381_17980"/>
<dbReference type="AlphaFoldDB" id="A0A178XMC7"/>
<evidence type="ECO:0000313" key="2">
    <source>
        <dbReference type="EMBL" id="OAP36401.1"/>
    </source>
</evidence>
<keyword evidence="3" id="KW-1185">Reference proteome</keyword>
<dbReference type="PANTHER" id="PTHR18964:SF149">
    <property type="entry name" value="BIFUNCTIONAL UDP-N-ACETYLGLUCOSAMINE 2-EPIMERASE_N-ACETYLMANNOSAMINE KINASE"/>
    <property type="match status" value="1"/>
</dbReference>
<dbReference type="RefSeq" id="WP_064243627.1">
    <property type="nucleotide sequence ID" value="NZ_LPUX01000064.1"/>
</dbReference>
<sequence>MGRSANEKRNGAPLVHGADDLPSVRVDDYNMGLREGGGFLGDRANKFAFQEKLDAWRKRVRKGGEDPLGKKSTGDLSKKQIDALLKGDDKEAAALVMGAVDEFAGELASVLDKFLQQKSWKDTERVAIGGGFRGSAVGELAIARAMILLKAEGLKIELAPIVHHPDDAGLIGAAHLMPTWMLKGHKAMLAIDIGGTNVRVGIVELRLKEETDLSKAKVWKSDIWRHADDRPNRSATIERLIAMIEKLVAKADKADLAPAPVIGVACPGVINADGSILRGGQNLPGGNWESEHFNLPIALKKAIPQIGDEETFVIMHNDAVVQGLSQIPHMQDVSGWGILTIGTGLGNAHFTNKPENRNAT</sequence>
<dbReference type="InterPro" id="IPR043129">
    <property type="entry name" value="ATPase_NBD"/>
</dbReference>
<dbReference type="OrthoDB" id="7903685at2"/>
<dbReference type="PANTHER" id="PTHR18964">
    <property type="entry name" value="ROK (REPRESSOR, ORF, KINASE) FAMILY"/>
    <property type="match status" value="1"/>
</dbReference>
<dbReference type="Gene3D" id="3.30.420.40">
    <property type="match status" value="1"/>
</dbReference>
<dbReference type="Proteomes" id="UP000094025">
    <property type="component" value="Unassembled WGS sequence"/>
</dbReference>
<evidence type="ECO:0000313" key="3">
    <source>
        <dbReference type="Proteomes" id="UP000094025"/>
    </source>
</evidence>
<dbReference type="InterPro" id="IPR000600">
    <property type="entry name" value="ROK"/>
</dbReference>
<name>A0A178XMC7_9HYPH</name>
<reference evidence="2 3" key="1">
    <citation type="journal article" date="2016" name="Int. J. Syst. Evol. Microbiol.">
        <title>Ensifer glycinis sp. nov., an novel rhizobial species associated with Glycine spp.</title>
        <authorList>
            <person name="Yan H."/>
            <person name="Yan J."/>
            <person name="Sui X.H."/>
            <person name="Wang E.T."/>
            <person name="Chen W.X."/>
            <person name="Zhang X.X."/>
            <person name="Chen W.F."/>
        </authorList>
    </citation>
    <scope>NUCLEOTIDE SEQUENCE [LARGE SCALE GENOMIC DNA]</scope>
    <source>
        <strain evidence="2 3">CCBAU 23380</strain>
    </source>
</reference>
<proteinExistence type="inferred from homology"/>
<accession>A0A178XMC7</accession>
<dbReference type="EMBL" id="LPUX01000064">
    <property type="protein sequence ID" value="OAP36401.1"/>
    <property type="molecule type" value="Genomic_DNA"/>
</dbReference>